<keyword evidence="3" id="KW-1185">Reference proteome</keyword>
<dbReference type="PANTHER" id="PTHR32026:SF10">
    <property type="entry name" value="METHYLTRANSFERASE-LIKE PROTEIN 24-RELATED"/>
    <property type="match status" value="1"/>
</dbReference>
<evidence type="ECO:0000313" key="3">
    <source>
        <dbReference type="Proteomes" id="UP000230750"/>
    </source>
</evidence>
<keyword evidence="2" id="KW-0489">Methyltransferase</keyword>
<evidence type="ECO:0000259" key="1">
    <source>
        <dbReference type="Pfam" id="PF13383"/>
    </source>
</evidence>
<reference evidence="2 3" key="1">
    <citation type="journal article" date="2017" name="PLoS Biol.">
        <title>The sea cucumber genome provides insights into morphological evolution and visceral regeneration.</title>
        <authorList>
            <person name="Zhang X."/>
            <person name="Sun L."/>
            <person name="Yuan J."/>
            <person name="Sun Y."/>
            <person name="Gao Y."/>
            <person name="Zhang L."/>
            <person name="Li S."/>
            <person name="Dai H."/>
            <person name="Hamel J.F."/>
            <person name="Liu C."/>
            <person name="Yu Y."/>
            <person name="Liu S."/>
            <person name="Lin W."/>
            <person name="Guo K."/>
            <person name="Jin S."/>
            <person name="Xu P."/>
            <person name="Storey K.B."/>
            <person name="Huan P."/>
            <person name="Zhang T."/>
            <person name="Zhou Y."/>
            <person name="Zhang J."/>
            <person name="Lin C."/>
            <person name="Li X."/>
            <person name="Xing L."/>
            <person name="Huo D."/>
            <person name="Sun M."/>
            <person name="Wang L."/>
            <person name="Mercier A."/>
            <person name="Li F."/>
            <person name="Yang H."/>
            <person name="Xiang J."/>
        </authorList>
    </citation>
    <scope>NUCLEOTIDE SEQUENCE [LARGE SCALE GENOMIC DNA]</scope>
    <source>
        <strain evidence="2">Shaxun</strain>
        <tissue evidence="2">Muscle</tissue>
    </source>
</reference>
<dbReference type="PANTHER" id="PTHR32026">
    <property type="entry name" value="METHYLTRANSFERASE-LIKE PROTEIN 24"/>
    <property type="match status" value="1"/>
</dbReference>
<protein>
    <submittedName>
        <fullName evidence="2">Putative methyltransferase-like protein 24-like</fullName>
    </submittedName>
</protein>
<organism evidence="2 3">
    <name type="scientific">Stichopus japonicus</name>
    <name type="common">Sea cucumber</name>
    <dbReference type="NCBI Taxonomy" id="307972"/>
    <lineage>
        <taxon>Eukaryota</taxon>
        <taxon>Metazoa</taxon>
        <taxon>Echinodermata</taxon>
        <taxon>Eleutherozoa</taxon>
        <taxon>Echinozoa</taxon>
        <taxon>Holothuroidea</taxon>
        <taxon>Aspidochirotacea</taxon>
        <taxon>Aspidochirotida</taxon>
        <taxon>Stichopodidae</taxon>
        <taxon>Apostichopus</taxon>
    </lineage>
</organism>
<proteinExistence type="predicted"/>
<dbReference type="EMBL" id="MRZV01000113">
    <property type="protein sequence ID" value="PIK58403.1"/>
    <property type="molecule type" value="Genomic_DNA"/>
</dbReference>
<accession>A0A2G8LDT7</accession>
<name>A0A2G8LDT7_STIJA</name>
<dbReference type="STRING" id="307972.A0A2G8LDT7"/>
<dbReference type="Proteomes" id="UP000230750">
    <property type="component" value="Unassembled WGS sequence"/>
</dbReference>
<dbReference type="GO" id="GO:0032259">
    <property type="term" value="P:methylation"/>
    <property type="evidence" value="ECO:0007669"/>
    <property type="project" value="UniProtKB-KW"/>
</dbReference>
<evidence type="ECO:0000313" key="2">
    <source>
        <dbReference type="EMBL" id="PIK58403.1"/>
    </source>
</evidence>
<gene>
    <name evidence="2" type="ORF">BSL78_04624</name>
</gene>
<dbReference type="InterPro" id="IPR025714">
    <property type="entry name" value="Methyltranfer_dom"/>
</dbReference>
<keyword evidence="2" id="KW-0808">Transferase</keyword>
<comment type="caution">
    <text evidence="2">The sequence shown here is derived from an EMBL/GenBank/DDBJ whole genome shotgun (WGS) entry which is preliminary data.</text>
</comment>
<dbReference type="OrthoDB" id="10006218at2759"/>
<sequence>MNGLKGHSLKSGYSLGISQEQIYTTSAHLGGRGTQKVSRIDGAILKSDDTQISDPDRSNTGLQLQPWASDEHSLDAEASRFLKYITVPQKECKASKLVGCPMSGCPTNWPLNICFNEIAKRQKCIVYSFRTSFPTLDFENEMADAGCEVHVFDPTQRSMRYEPLAQRPADDVQRNLVFHRITLDWRETVSEFEIFGPPSLRAKNLRTVMAELGHHKVEVLRADLESSEWKLIENLLQDRWINRINQLILNVHLHWSGFEVSGAKPDVVRFWYSVIFGLGSSDFHLFNSVAHLNAPQIFLGETGKFNASSSYTLAFMRNL</sequence>
<dbReference type="GO" id="GO:0008168">
    <property type="term" value="F:methyltransferase activity"/>
    <property type="evidence" value="ECO:0007669"/>
    <property type="project" value="UniProtKB-KW"/>
</dbReference>
<dbReference type="InterPro" id="IPR026913">
    <property type="entry name" value="METTL24"/>
</dbReference>
<feature type="domain" description="Methyltransferase" evidence="1">
    <location>
        <begin position="78"/>
        <end position="253"/>
    </location>
</feature>
<dbReference type="AlphaFoldDB" id="A0A2G8LDT7"/>
<dbReference type="Pfam" id="PF13383">
    <property type="entry name" value="Methyltransf_22"/>
    <property type="match status" value="1"/>
</dbReference>